<dbReference type="HOGENOM" id="CLU_128652_1_0_4"/>
<dbReference type="AlphaFoldDB" id="K0M916"/>
<dbReference type="KEGG" id="bpar:BN117_2118"/>
<keyword evidence="1" id="KW-0732">Signal</keyword>
<reference evidence="2 3" key="1">
    <citation type="journal article" date="2012" name="BMC Genomics">
        <title>Comparative genomics of the classical Bordetella subspecies: the evolution and exchange of virulence-associated diversity amongst closely related pathogens.</title>
        <authorList>
            <person name="Park J."/>
            <person name="Zhang Y."/>
            <person name="Buboltz A.M."/>
            <person name="Zhang X."/>
            <person name="Schuster S.C."/>
            <person name="Ahuja U."/>
            <person name="Liu M."/>
            <person name="Miller J.F."/>
            <person name="Sebaihia M."/>
            <person name="Bentley S.D."/>
            <person name="Parkhill J."/>
            <person name="Harvill E.T."/>
        </authorList>
    </citation>
    <scope>NUCLEOTIDE SEQUENCE [LARGE SCALE GENOMIC DNA]</scope>
    <source>
        <strain evidence="2 3">Bpp5</strain>
    </source>
</reference>
<sequence>MSLRAVVGAWRRSAVVALLSAALAAGAAWTAQGWRKDAAIARQAAAFALERDRQAQATIAALEAVREEGRRRTAAVEKARDDAQELAAAAAANAVGARAERDRLRTHANALARAAVARDPDAADGSPTGASAVDLLAYMLSRVSGRAEALAGVADRARIAGLTCERAYEAVRGNVRP</sequence>
<evidence type="ECO:0000313" key="3">
    <source>
        <dbReference type="Proteomes" id="UP000008035"/>
    </source>
</evidence>
<name>K0M916_BORPB</name>
<dbReference type="Pfam" id="PF10721">
    <property type="entry name" value="DUF2514"/>
    <property type="match status" value="1"/>
</dbReference>
<proteinExistence type="predicted"/>
<evidence type="ECO:0000313" key="2">
    <source>
        <dbReference type="EMBL" id="CCJ49451.1"/>
    </source>
</evidence>
<evidence type="ECO:0008006" key="4">
    <source>
        <dbReference type="Google" id="ProtNLM"/>
    </source>
</evidence>
<organism evidence="2 3">
    <name type="scientific">Bordetella parapertussis (strain Bpp5)</name>
    <dbReference type="NCBI Taxonomy" id="1208660"/>
    <lineage>
        <taxon>Bacteria</taxon>
        <taxon>Pseudomonadati</taxon>
        <taxon>Pseudomonadota</taxon>
        <taxon>Betaproteobacteria</taxon>
        <taxon>Burkholderiales</taxon>
        <taxon>Alcaligenaceae</taxon>
        <taxon>Bordetella</taxon>
    </lineage>
</organism>
<accession>K0M916</accession>
<dbReference type="RefSeq" id="WP_015039686.1">
    <property type="nucleotide sequence ID" value="NC_018828.1"/>
</dbReference>
<dbReference type="Proteomes" id="UP000008035">
    <property type="component" value="Chromosome"/>
</dbReference>
<feature type="signal peptide" evidence="1">
    <location>
        <begin position="1"/>
        <end position="27"/>
    </location>
</feature>
<evidence type="ECO:0000256" key="1">
    <source>
        <dbReference type="SAM" id="SignalP"/>
    </source>
</evidence>
<dbReference type="EMBL" id="HE965803">
    <property type="protein sequence ID" value="CCJ49451.1"/>
    <property type="molecule type" value="Genomic_DNA"/>
</dbReference>
<feature type="chain" id="PRO_5003835060" description="DUF2514 domain-containing protein" evidence="1">
    <location>
        <begin position="28"/>
        <end position="177"/>
    </location>
</feature>
<gene>
    <name evidence="2" type="ordered locus">BN117_2118</name>
</gene>
<protein>
    <recommendedName>
        <fullName evidence="4">DUF2514 domain-containing protein</fullName>
    </recommendedName>
</protein>
<dbReference type="InterPro" id="IPR019659">
    <property type="entry name" value="DUF2514"/>
</dbReference>